<feature type="compositionally biased region" description="Basic residues" evidence="2">
    <location>
        <begin position="130"/>
        <end position="139"/>
    </location>
</feature>
<dbReference type="EMBL" id="BLLK01000052">
    <property type="protein sequence ID" value="GFH56454.1"/>
    <property type="molecule type" value="Genomic_DNA"/>
</dbReference>
<name>A0AAD3D2E7_9STRA</name>
<feature type="region of interest" description="Disordered" evidence="2">
    <location>
        <begin position="107"/>
        <end position="146"/>
    </location>
</feature>
<feature type="compositionally biased region" description="Polar residues" evidence="2">
    <location>
        <begin position="39"/>
        <end position="48"/>
    </location>
</feature>
<dbReference type="PROSITE" id="PS50192">
    <property type="entry name" value="T_SNARE"/>
    <property type="match status" value="1"/>
</dbReference>
<dbReference type="InterPro" id="IPR000727">
    <property type="entry name" value="T_SNARE_dom"/>
</dbReference>
<accession>A0AAD3D2E7</accession>
<evidence type="ECO:0000259" key="3">
    <source>
        <dbReference type="PROSITE" id="PS50192"/>
    </source>
</evidence>
<keyword evidence="5" id="KW-1185">Reference proteome</keyword>
<proteinExistence type="inferred from homology"/>
<dbReference type="AlphaFoldDB" id="A0AAD3D2E7"/>
<organism evidence="4 5">
    <name type="scientific">Chaetoceros tenuissimus</name>
    <dbReference type="NCBI Taxonomy" id="426638"/>
    <lineage>
        <taxon>Eukaryota</taxon>
        <taxon>Sar</taxon>
        <taxon>Stramenopiles</taxon>
        <taxon>Ochrophyta</taxon>
        <taxon>Bacillariophyta</taxon>
        <taxon>Coscinodiscophyceae</taxon>
        <taxon>Chaetocerotophycidae</taxon>
        <taxon>Chaetocerotales</taxon>
        <taxon>Chaetocerotaceae</taxon>
        <taxon>Chaetoceros</taxon>
    </lineage>
</organism>
<feature type="compositionally biased region" description="Polar residues" evidence="2">
    <location>
        <begin position="221"/>
        <end position="231"/>
    </location>
</feature>
<feature type="domain" description="T-SNARE coiled-coil homology" evidence="3">
    <location>
        <begin position="171"/>
        <end position="233"/>
    </location>
</feature>
<protein>
    <recommendedName>
        <fullName evidence="3">t-SNARE coiled-coil homology domain-containing protein</fullName>
    </recommendedName>
</protein>
<gene>
    <name evidence="4" type="ORF">CTEN210_12930</name>
</gene>
<dbReference type="PANTHER" id="PTHR19305:SF9">
    <property type="entry name" value="SYNAPTOSOMAL-ASSOCIATED PROTEIN 29"/>
    <property type="match status" value="1"/>
</dbReference>
<comment type="similarity">
    <text evidence="1">Belongs to the SNAP-25 family.</text>
</comment>
<feature type="region of interest" description="Disordered" evidence="2">
    <location>
        <begin position="32"/>
        <end position="59"/>
    </location>
</feature>
<feature type="region of interest" description="Disordered" evidence="2">
    <location>
        <begin position="219"/>
        <end position="242"/>
    </location>
</feature>
<dbReference type="GO" id="GO:0005886">
    <property type="term" value="C:plasma membrane"/>
    <property type="evidence" value="ECO:0007669"/>
    <property type="project" value="TreeGrafter"/>
</dbReference>
<evidence type="ECO:0000256" key="1">
    <source>
        <dbReference type="ARBA" id="ARBA00009480"/>
    </source>
</evidence>
<dbReference type="PANTHER" id="PTHR19305">
    <property type="entry name" value="SYNAPTOSOMAL ASSOCIATED PROTEIN"/>
    <property type="match status" value="1"/>
</dbReference>
<reference evidence="4 5" key="1">
    <citation type="journal article" date="2021" name="Sci. Rep.">
        <title>The genome of the diatom Chaetoceros tenuissimus carries an ancient integrated fragment of an extant virus.</title>
        <authorList>
            <person name="Hongo Y."/>
            <person name="Kimura K."/>
            <person name="Takaki Y."/>
            <person name="Yoshida Y."/>
            <person name="Baba S."/>
            <person name="Kobayashi G."/>
            <person name="Nagasaki K."/>
            <person name="Hano T."/>
            <person name="Tomaru Y."/>
        </authorList>
    </citation>
    <scope>NUCLEOTIDE SEQUENCE [LARGE SCALE GENOMIC DNA]</scope>
    <source>
        <strain evidence="4 5">NIES-3715</strain>
    </source>
</reference>
<evidence type="ECO:0000313" key="4">
    <source>
        <dbReference type="EMBL" id="GFH56454.1"/>
    </source>
</evidence>
<dbReference type="SUPFAM" id="SSF58038">
    <property type="entry name" value="SNARE fusion complex"/>
    <property type="match status" value="2"/>
</dbReference>
<sequence length="242" mass="27163">MASELKTNEEALDATADVQQRTKDAIYRMQQQTEQTQELGENTLSTLKNQRKQTENVHKDAKRMEYELRKTDQALNSFDRWTGKFFGRQKRAAKKEVKASVEAGVVKSSATSGSSTGVPTPVPGSNGVVRSRKVVSRRPKAQDVQTAKPVELNHKNEDLTNEENAKMKNIQQNDAEIDDMLGAMDGVLDNLNDLSMQIREEADAQNKQMDAVTETIDKSNTKQAVVNSRVQKSLVGRWKNRK</sequence>
<evidence type="ECO:0000313" key="5">
    <source>
        <dbReference type="Proteomes" id="UP001054902"/>
    </source>
</evidence>
<dbReference type="Proteomes" id="UP001054902">
    <property type="component" value="Unassembled WGS sequence"/>
</dbReference>
<comment type="caution">
    <text evidence="4">The sequence shown here is derived from an EMBL/GenBank/DDBJ whole genome shotgun (WGS) entry which is preliminary data.</text>
</comment>
<evidence type="ECO:0000256" key="2">
    <source>
        <dbReference type="SAM" id="MobiDB-lite"/>
    </source>
</evidence>
<dbReference type="Gene3D" id="1.20.5.110">
    <property type="match status" value="2"/>
</dbReference>